<dbReference type="RefSeq" id="WP_079419540.1">
    <property type="nucleotide sequence ID" value="NZ_MBTG01000048.1"/>
</dbReference>
<reference evidence="2" key="1">
    <citation type="submission" date="2016-07" db="EMBL/GenBank/DDBJ databases">
        <authorList>
            <person name="Florea S."/>
            <person name="Webb J.S."/>
            <person name="Jaromczyk J."/>
            <person name="Schardl C.L."/>
        </authorList>
    </citation>
    <scope>NUCLEOTIDE SEQUENCE [LARGE SCALE GENOMIC DNA]</scope>
    <source>
        <strain evidence="2">CY1</strain>
    </source>
</reference>
<accession>A0A1V4H9L0</accession>
<dbReference type="AlphaFoldDB" id="A0A1V4H9L0"/>
<dbReference type="Proteomes" id="UP000190626">
    <property type="component" value="Unassembled WGS sequence"/>
</dbReference>
<keyword evidence="2" id="KW-1185">Reference proteome</keyword>
<name>A0A1V4H9L0_9BACL</name>
<sequence>MTWNPYWYDLDQTVIVGDVDYFYLDKDEKSFANGGASDDDKEVRAEILRVIHPELGEVLGILANGLSYKIYFSDSKFIQVDSEEKPGWIEYPENYKVNDWVFDVEINVLEVTGFTSLMR</sequence>
<organism evidence="1 2">
    <name type="scientific">Paenibacillus ferrarius</name>
    <dbReference type="NCBI Taxonomy" id="1469647"/>
    <lineage>
        <taxon>Bacteria</taxon>
        <taxon>Bacillati</taxon>
        <taxon>Bacillota</taxon>
        <taxon>Bacilli</taxon>
        <taxon>Bacillales</taxon>
        <taxon>Paenibacillaceae</taxon>
        <taxon>Paenibacillus</taxon>
    </lineage>
</organism>
<comment type="caution">
    <text evidence="1">The sequence shown here is derived from an EMBL/GenBank/DDBJ whole genome shotgun (WGS) entry which is preliminary data.</text>
</comment>
<dbReference type="EMBL" id="MBTG01000048">
    <property type="protein sequence ID" value="OPH48129.1"/>
    <property type="molecule type" value="Genomic_DNA"/>
</dbReference>
<dbReference type="STRING" id="1469647.BC351_38810"/>
<dbReference type="OrthoDB" id="2876795at2"/>
<gene>
    <name evidence="1" type="ORF">BC351_38810</name>
</gene>
<proteinExistence type="predicted"/>
<evidence type="ECO:0000313" key="2">
    <source>
        <dbReference type="Proteomes" id="UP000190626"/>
    </source>
</evidence>
<protein>
    <submittedName>
        <fullName evidence="1">Uncharacterized protein</fullName>
    </submittedName>
</protein>
<evidence type="ECO:0000313" key="1">
    <source>
        <dbReference type="EMBL" id="OPH48129.1"/>
    </source>
</evidence>